<organism evidence="1 2">
    <name type="scientific">Delftia acidovorans</name>
    <name type="common">Pseudomonas acidovorans</name>
    <name type="synonym">Comamonas acidovorans</name>
    <dbReference type="NCBI Taxonomy" id="80866"/>
    <lineage>
        <taxon>Bacteria</taxon>
        <taxon>Pseudomonadati</taxon>
        <taxon>Pseudomonadota</taxon>
        <taxon>Betaproteobacteria</taxon>
        <taxon>Burkholderiales</taxon>
        <taxon>Comamonadaceae</taxon>
        <taxon>Delftia</taxon>
    </lineage>
</organism>
<proteinExistence type="predicted"/>
<dbReference type="EMBL" id="JAWWMZ010000003">
    <property type="protein sequence ID" value="MDX4953832.1"/>
    <property type="molecule type" value="Genomic_DNA"/>
</dbReference>
<dbReference type="AlphaFoldDB" id="A0AAJ2VCJ5"/>
<dbReference type="SUPFAM" id="SSF88659">
    <property type="entry name" value="Sigma3 and sigma4 domains of RNA polymerase sigma factors"/>
    <property type="match status" value="1"/>
</dbReference>
<accession>A0AAJ2VCJ5</accession>
<sequence>MARIERIRQRLENWALWRSRLDSNSLGYHTVNVLAVDVWGRNSYNGSQIPHVEQEAEETDQAVQAMEQAKAHLYDTVYAYYLQDLGVSSIARTLGKGQSTVHAQLGQADQFIDRWLQEQQRIREEREAMARGREYMRRAGSFTT</sequence>
<dbReference type="RefSeq" id="WP_319073410.1">
    <property type="nucleotide sequence ID" value="NZ_JAWWMZ010000003.1"/>
</dbReference>
<name>A0AAJ2VCJ5_DELAC</name>
<gene>
    <name evidence="1" type="ORF">SGN30_10435</name>
</gene>
<comment type="caution">
    <text evidence="1">The sequence shown here is derived from an EMBL/GenBank/DDBJ whole genome shotgun (WGS) entry which is preliminary data.</text>
</comment>
<evidence type="ECO:0000313" key="1">
    <source>
        <dbReference type="EMBL" id="MDX4953832.1"/>
    </source>
</evidence>
<dbReference type="Proteomes" id="UP001287445">
    <property type="component" value="Unassembled WGS sequence"/>
</dbReference>
<protein>
    <submittedName>
        <fullName evidence="1">Uncharacterized protein</fullName>
    </submittedName>
</protein>
<reference evidence="1" key="1">
    <citation type="submission" date="2023-11" db="EMBL/GenBank/DDBJ databases">
        <title>Identification and selenium tolerance of Delftia acidovorans R3-25.</title>
        <authorList>
            <person name="Zhang S."/>
            <person name="Liu Y."/>
            <person name="Guo Y."/>
        </authorList>
    </citation>
    <scope>NUCLEOTIDE SEQUENCE</scope>
    <source>
        <strain evidence="1">R3-25</strain>
    </source>
</reference>
<evidence type="ECO:0000313" key="2">
    <source>
        <dbReference type="Proteomes" id="UP001287445"/>
    </source>
</evidence>
<dbReference type="InterPro" id="IPR013324">
    <property type="entry name" value="RNA_pol_sigma_r3/r4-like"/>
</dbReference>